<dbReference type="EMBL" id="BMAW01004401">
    <property type="protein sequence ID" value="GFS88703.1"/>
    <property type="molecule type" value="Genomic_DNA"/>
</dbReference>
<evidence type="ECO:0000313" key="2">
    <source>
        <dbReference type="Proteomes" id="UP000887013"/>
    </source>
</evidence>
<organism evidence="1 2">
    <name type="scientific">Nephila pilipes</name>
    <name type="common">Giant wood spider</name>
    <name type="synonym">Nephila maculata</name>
    <dbReference type="NCBI Taxonomy" id="299642"/>
    <lineage>
        <taxon>Eukaryota</taxon>
        <taxon>Metazoa</taxon>
        <taxon>Ecdysozoa</taxon>
        <taxon>Arthropoda</taxon>
        <taxon>Chelicerata</taxon>
        <taxon>Arachnida</taxon>
        <taxon>Araneae</taxon>
        <taxon>Araneomorphae</taxon>
        <taxon>Entelegynae</taxon>
        <taxon>Araneoidea</taxon>
        <taxon>Nephilidae</taxon>
        <taxon>Nephila</taxon>
    </lineage>
</organism>
<accession>A0A8X6N1N1</accession>
<dbReference type="Proteomes" id="UP000887013">
    <property type="component" value="Unassembled WGS sequence"/>
</dbReference>
<evidence type="ECO:0000313" key="1">
    <source>
        <dbReference type="EMBL" id="GFS88703.1"/>
    </source>
</evidence>
<proteinExistence type="predicted"/>
<keyword evidence="2" id="KW-1185">Reference proteome</keyword>
<sequence>MSYSNRVEMGEIFTAAGAAFNKLAELIMNIHSINELPASSNQIKTPVIQKKEEPLTSIGMKKSSCGIMKTASEENKIAFNIAMAQSTPKPYITLNMLNATEHDQEIDVASVANTLDYDSTDAA</sequence>
<gene>
    <name evidence="1" type="primary">X975_17107</name>
    <name evidence="1" type="ORF">NPIL_164201</name>
</gene>
<dbReference type="OrthoDB" id="10021571at2759"/>
<reference evidence="1" key="1">
    <citation type="submission" date="2020-08" db="EMBL/GenBank/DDBJ databases">
        <title>Multicomponent nature underlies the extraordinary mechanical properties of spider dragline silk.</title>
        <authorList>
            <person name="Kono N."/>
            <person name="Nakamura H."/>
            <person name="Mori M."/>
            <person name="Yoshida Y."/>
            <person name="Ohtoshi R."/>
            <person name="Malay A.D."/>
            <person name="Moran D.A.P."/>
            <person name="Tomita M."/>
            <person name="Numata K."/>
            <person name="Arakawa K."/>
        </authorList>
    </citation>
    <scope>NUCLEOTIDE SEQUENCE</scope>
</reference>
<protein>
    <submittedName>
        <fullName evidence="1">Chromatin complexes subunit BAP18</fullName>
    </submittedName>
</protein>
<name>A0A8X6N1N1_NEPPI</name>
<comment type="caution">
    <text evidence="1">The sequence shown here is derived from an EMBL/GenBank/DDBJ whole genome shotgun (WGS) entry which is preliminary data.</text>
</comment>
<dbReference type="AlphaFoldDB" id="A0A8X6N1N1"/>